<feature type="compositionally biased region" description="Basic and acidic residues" evidence="1">
    <location>
        <begin position="24"/>
        <end position="39"/>
    </location>
</feature>
<feature type="region of interest" description="Disordered" evidence="1">
    <location>
        <begin position="67"/>
        <end position="88"/>
    </location>
</feature>
<evidence type="ECO:0000313" key="3">
    <source>
        <dbReference type="Proteomes" id="UP000271624"/>
    </source>
</evidence>
<dbReference type="AlphaFoldDB" id="A0A433ULD6"/>
<protein>
    <submittedName>
        <fullName evidence="2">Uncharacterized protein</fullName>
    </submittedName>
</protein>
<feature type="compositionally biased region" description="Polar residues" evidence="1">
    <location>
        <begin position="67"/>
        <end position="82"/>
    </location>
</feature>
<comment type="caution">
    <text evidence="2">The sequence shown here is derived from an EMBL/GenBank/DDBJ whole genome shotgun (WGS) entry which is preliminary data.</text>
</comment>
<reference evidence="2" key="1">
    <citation type="submission" date="2018-12" db="EMBL/GenBank/DDBJ databases">
        <authorList>
            <person name="Will S."/>
            <person name="Neumann-Schaal M."/>
            <person name="Henke P."/>
        </authorList>
    </citation>
    <scope>NUCLEOTIDE SEQUENCE</scope>
    <source>
        <strain evidence="2">PCC 7102</strain>
    </source>
</reference>
<accession>A0A433ULD6</accession>
<reference evidence="2" key="2">
    <citation type="journal article" date="2019" name="Genome Biol. Evol.">
        <title>Day and night: Metabolic profiles and evolutionary relationships of six axenic non-marine cyanobacteria.</title>
        <authorList>
            <person name="Will S.E."/>
            <person name="Henke P."/>
            <person name="Boedeker C."/>
            <person name="Huang S."/>
            <person name="Brinkmann H."/>
            <person name="Rohde M."/>
            <person name="Jarek M."/>
            <person name="Friedl T."/>
            <person name="Seufert S."/>
            <person name="Schumacher M."/>
            <person name="Overmann J."/>
            <person name="Neumann-Schaal M."/>
            <person name="Petersen J."/>
        </authorList>
    </citation>
    <scope>NUCLEOTIDE SEQUENCE [LARGE SCALE GENOMIC DNA]</scope>
    <source>
        <strain evidence="2">PCC 7102</strain>
    </source>
</reference>
<evidence type="ECO:0000313" key="2">
    <source>
        <dbReference type="EMBL" id="RUS94660.1"/>
    </source>
</evidence>
<gene>
    <name evidence="2" type="ORF">DSM106972_092970</name>
</gene>
<sequence>MQLPQAILSKLLKTSPSNNPEIFLGDKQDTNISPRKSDETPELLEASLNCHSERSEESIISRYSQDASQFLGDNSDTTNISTLEKAPT</sequence>
<evidence type="ECO:0000256" key="1">
    <source>
        <dbReference type="SAM" id="MobiDB-lite"/>
    </source>
</evidence>
<dbReference type="EMBL" id="RSCL01000047">
    <property type="protein sequence ID" value="RUS94660.1"/>
    <property type="molecule type" value="Genomic_DNA"/>
</dbReference>
<feature type="region of interest" description="Disordered" evidence="1">
    <location>
        <begin position="15"/>
        <end position="41"/>
    </location>
</feature>
<dbReference type="RefSeq" id="WP_127087230.1">
    <property type="nucleotide sequence ID" value="NZ_RSCL01000047.1"/>
</dbReference>
<organism evidence="2 3">
    <name type="scientific">Dulcicalothrix desertica PCC 7102</name>
    <dbReference type="NCBI Taxonomy" id="232991"/>
    <lineage>
        <taxon>Bacteria</taxon>
        <taxon>Bacillati</taxon>
        <taxon>Cyanobacteriota</taxon>
        <taxon>Cyanophyceae</taxon>
        <taxon>Nostocales</taxon>
        <taxon>Calotrichaceae</taxon>
        <taxon>Dulcicalothrix</taxon>
    </lineage>
</organism>
<proteinExistence type="predicted"/>
<dbReference type="Proteomes" id="UP000271624">
    <property type="component" value="Unassembled WGS sequence"/>
</dbReference>
<name>A0A433ULD6_9CYAN</name>
<keyword evidence="3" id="KW-1185">Reference proteome</keyword>